<dbReference type="PRINTS" id="PR00080">
    <property type="entry name" value="SDRFAMILY"/>
</dbReference>
<dbReference type="GO" id="GO:0016491">
    <property type="term" value="F:oxidoreductase activity"/>
    <property type="evidence" value="ECO:0007669"/>
    <property type="project" value="UniProtKB-KW"/>
</dbReference>
<accession>A0AAJ0LEG2</accession>
<sequence length="281" mass="30538">MTFRFMVERSKQMTKLAALRDLNRKIVVITGGSSGLGRAIAYEAASKGAIIVVLARREAELAAVREEAHRLSGQPAYAYVLDVSDPAAIETIVAQVQTEVGIPDVLVNAAGFGSFENAFDTSMTVVEQMFRVNVLGLMYMTRAFGRMMIEQGSGHIINIASMAGKMATPKSAIYSATKFAVVGYSNGLRLELKPFGVQVTTVNPGPIDTAFFDIADKTGNYLKSVDWVVLDPDQLAYRIVKTIGHAKREINAPWLMAIGAQFYQLAPHIGDYVAGNLLNKK</sequence>
<dbReference type="Gene3D" id="3.40.50.720">
    <property type="entry name" value="NAD(P)-binding Rossmann-like Domain"/>
    <property type="match status" value="1"/>
</dbReference>
<comment type="caution">
    <text evidence="4">The sequence shown here is derived from an EMBL/GenBank/DDBJ whole genome shotgun (WGS) entry which is preliminary data.</text>
</comment>
<reference evidence="4 5" key="1">
    <citation type="journal article" date="2015" name="Genome Announc.">
        <title>Expanding the biotechnology potential of lactobacilli through comparative genomics of 213 strains and associated genera.</title>
        <authorList>
            <person name="Sun Z."/>
            <person name="Harris H.M."/>
            <person name="McCann A."/>
            <person name="Guo C."/>
            <person name="Argimon S."/>
            <person name="Zhang W."/>
            <person name="Yang X."/>
            <person name="Jeffery I.B."/>
            <person name="Cooney J.C."/>
            <person name="Kagawa T.F."/>
            <person name="Liu W."/>
            <person name="Song Y."/>
            <person name="Salvetti E."/>
            <person name="Wrobel A."/>
            <person name="Rasinkangas P."/>
            <person name="Parkhill J."/>
            <person name="Rea M.C."/>
            <person name="O'Sullivan O."/>
            <person name="Ritari J."/>
            <person name="Douillard F.P."/>
            <person name="Paul Ross R."/>
            <person name="Yang R."/>
            <person name="Briner A.E."/>
            <person name="Felis G.E."/>
            <person name="de Vos W.M."/>
            <person name="Barrangou R."/>
            <person name="Klaenhammer T.R."/>
            <person name="Caufield P.W."/>
            <person name="Cui Y."/>
            <person name="Zhang H."/>
            <person name="O'Toole P.W."/>
        </authorList>
    </citation>
    <scope>NUCLEOTIDE SEQUENCE [LARGE SCALE GENOMIC DNA]</scope>
    <source>
        <strain evidence="4 5">DSM 20019</strain>
    </source>
</reference>
<dbReference type="PIRSF" id="PIRSF000126">
    <property type="entry name" value="11-beta-HSD1"/>
    <property type="match status" value="1"/>
</dbReference>
<dbReference type="InterPro" id="IPR020904">
    <property type="entry name" value="Sc_DH/Rdtase_CS"/>
</dbReference>
<dbReference type="GO" id="GO:0016020">
    <property type="term" value="C:membrane"/>
    <property type="evidence" value="ECO:0007669"/>
    <property type="project" value="TreeGrafter"/>
</dbReference>
<dbReference type="PRINTS" id="PR00081">
    <property type="entry name" value="GDHRDH"/>
</dbReference>
<keyword evidence="2" id="KW-0560">Oxidoreductase</keyword>
<proteinExistence type="inferred from homology"/>
<protein>
    <submittedName>
        <fullName evidence="4">Short chain dehydrogenase family protein</fullName>
    </submittedName>
</protein>
<organism evidence="4 5">
    <name type="scientific">Latilactobacillus curvatus JCM 1096 = DSM 20019</name>
    <dbReference type="NCBI Taxonomy" id="1293592"/>
    <lineage>
        <taxon>Bacteria</taxon>
        <taxon>Bacillati</taxon>
        <taxon>Bacillota</taxon>
        <taxon>Bacilli</taxon>
        <taxon>Lactobacillales</taxon>
        <taxon>Lactobacillaceae</taxon>
        <taxon>Latilactobacillus</taxon>
    </lineage>
</organism>
<dbReference type="AlphaFoldDB" id="A0AAJ0LEG2"/>
<gene>
    <name evidence="4" type="ORF">FC08_GL000989</name>
</gene>
<evidence type="ECO:0000256" key="3">
    <source>
        <dbReference type="RuleBase" id="RU000363"/>
    </source>
</evidence>
<evidence type="ECO:0000256" key="2">
    <source>
        <dbReference type="ARBA" id="ARBA00023002"/>
    </source>
</evidence>
<name>A0AAJ0LEG2_LATCU</name>
<evidence type="ECO:0000313" key="5">
    <source>
        <dbReference type="Proteomes" id="UP000050828"/>
    </source>
</evidence>
<dbReference type="EMBL" id="AZDL01000036">
    <property type="protein sequence ID" value="KRK92042.1"/>
    <property type="molecule type" value="Genomic_DNA"/>
</dbReference>
<comment type="similarity">
    <text evidence="1 3">Belongs to the short-chain dehydrogenases/reductases (SDR) family.</text>
</comment>
<dbReference type="PANTHER" id="PTHR44196:SF1">
    <property type="entry name" value="DEHYDROGENASE_REDUCTASE SDR FAMILY MEMBER 7B"/>
    <property type="match status" value="1"/>
</dbReference>
<evidence type="ECO:0000313" key="4">
    <source>
        <dbReference type="EMBL" id="KRK92042.1"/>
    </source>
</evidence>
<dbReference type="PANTHER" id="PTHR44196">
    <property type="entry name" value="DEHYDROGENASE/REDUCTASE SDR FAMILY MEMBER 7B"/>
    <property type="match status" value="1"/>
</dbReference>
<dbReference type="SUPFAM" id="SSF51735">
    <property type="entry name" value="NAD(P)-binding Rossmann-fold domains"/>
    <property type="match status" value="1"/>
</dbReference>
<dbReference type="InterPro" id="IPR002347">
    <property type="entry name" value="SDR_fam"/>
</dbReference>
<dbReference type="Proteomes" id="UP000050828">
    <property type="component" value="Unassembled WGS sequence"/>
</dbReference>
<evidence type="ECO:0000256" key="1">
    <source>
        <dbReference type="ARBA" id="ARBA00006484"/>
    </source>
</evidence>
<dbReference type="Pfam" id="PF00106">
    <property type="entry name" value="adh_short"/>
    <property type="match status" value="1"/>
</dbReference>
<dbReference type="PROSITE" id="PS00061">
    <property type="entry name" value="ADH_SHORT"/>
    <property type="match status" value="1"/>
</dbReference>
<dbReference type="InterPro" id="IPR036291">
    <property type="entry name" value="NAD(P)-bd_dom_sf"/>
</dbReference>